<evidence type="ECO:0000313" key="1">
    <source>
        <dbReference type="EMBL" id="XKR69623.1"/>
    </source>
</evidence>
<evidence type="ECO:0000313" key="2">
    <source>
        <dbReference type="Proteomes" id="UP001234913"/>
    </source>
</evidence>
<name>A0ACD5FNN9_STAHY</name>
<organism evidence="1 2">
    <name type="scientific">Staphylococcus hyicus</name>
    <dbReference type="NCBI Taxonomy" id="1284"/>
    <lineage>
        <taxon>Bacteria</taxon>
        <taxon>Bacillati</taxon>
        <taxon>Bacillota</taxon>
        <taxon>Bacilli</taxon>
        <taxon>Bacillales</taxon>
        <taxon>Staphylococcaceae</taxon>
        <taxon>Staphylococcus</taxon>
    </lineage>
</organism>
<sequence length="68" mass="8175">MITQYSDVTAINIVYSDETNELIYVDFNDYNDNYNINQKNKYNEEYEELEVTINKENSMDFLNSEDIK</sequence>
<keyword evidence="2" id="KW-1185">Reference proteome</keyword>
<reference evidence="1" key="1">
    <citation type="submission" date="2024-09" db="EMBL/GenBank/DDBJ databases">
        <authorList>
            <person name="Gagne-Thivierge C."/>
        </authorList>
    </citation>
    <scope>NUCLEOTIDE SEQUENCE</scope>
    <source>
        <strain evidence="1">SC310</strain>
    </source>
</reference>
<dbReference type="EMBL" id="CP171742">
    <property type="protein sequence ID" value="XKR69623.1"/>
    <property type="molecule type" value="Genomic_DNA"/>
</dbReference>
<protein>
    <submittedName>
        <fullName evidence="1">Uncharacterized protein</fullName>
    </submittedName>
</protein>
<dbReference type="Proteomes" id="UP001234913">
    <property type="component" value="Chromosome"/>
</dbReference>
<proteinExistence type="predicted"/>
<gene>
    <name evidence="1" type="ORF">QUC96_001875</name>
</gene>
<accession>A0ACD5FNN9</accession>